<sequence>MLKRITPLLFLGFLLIGCSGNSQATDTYVLQNNELNTLLESLEYTPKTPSEFPFKLESVDSDIDPFNGQLNIHIRNEDHGVIDVFIVEGPVEYKGEKMGTTETTNGKEIDYVTRESEQKARWQEKGIHYQISSLSFEGQRPLTDKEFFSIIDHFE</sequence>
<evidence type="ECO:0000313" key="2">
    <source>
        <dbReference type="EMBL" id="MBA2174218.1"/>
    </source>
</evidence>
<proteinExistence type="predicted"/>
<comment type="caution">
    <text evidence="2">The sequence shown here is derived from an EMBL/GenBank/DDBJ whole genome shotgun (WGS) entry which is preliminary data.</text>
</comment>
<organism evidence="2 3">
    <name type="scientific">Halobacillus locisalis</name>
    <dbReference type="NCBI Taxonomy" id="220753"/>
    <lineage>
        <taxon>Bacteria</taxon>
        <taxon>Bacillati</taxon>
        <taxon>Bacillota</taxon>
        <taxon>Bacilli</taxon>
        <taxon>Bacillales</taxon>
        <taxon>Bacillaceae</taxon>
        <taxon>Halobacillus</taxon>
    </lineage>
</organism>
<feature type="signal peptide" evidence="1">
    <location>
        <begin position="1"/>
        <end position="24"/>
    </location>
</feature>
<feature type="chain" id="PRO_5032916006" description="DUF4367 domain-containing protein" evidence="1">
    <location>
        <begin position="25"/>
        <end position="155"/>
    </location>
</feature>
<keyword evidence="3" id="KW-1185">Reference proteome</keyword>
<dbReference type="Proteomes" id="UP000571017">
    <property type="component" value="Unassembled WGS sequence"/>
</dbReference>
<dbReference type="AlphaFoldDB" id="A0A838CQQ7"/>
<evidence type="ECO:0008006" key="4">
    <source>
        <dbReference type="Google" id="ProtNLM"/>
    </source>
</evidence>
<dbReference type="RefSeq" id="WP_181471227.1">
    <property type="nucleotide sequence ID" value="NZ_JACEFG010000001.1"/>
</dbReference>
<name>A0A838CQQ7_9BACI</name>
<evidence type="ECO:0000313" key="3">
    <source>
        <dbReference type="Proteomes" id="UP000571017"/>
    </source>
</evidence>
<evidence type="ECO:0000256" key="1">
    <source>
        <dbReference type="SAM" id="SignalP"/>
    </source>
</evidence>
<dbReference type="PROSITE" id="PS51257">
    <property type="entry name" value="PROKAR_LIPOPROTEIN"/>
    <property type="match status" value="1"/>
</dbReference>
<dbReference type="EMBL" id="JACEFG010000001">
    <property type="protein sequence ID" value="MBA2174218.1"/>
    <property type="molecule type" value="Genomic_DNA"/>
</dbReference>
<gene>
    <name evidence="2" type="ORF">H0266_04795</name>
</gene>
<protein>
    <recommendedName>
        <fullName evidence="4">DUF4367 domain-containing protein</fullName>
    </recommendedName>
</protein>
<keyword evidence="1" id="KW-0732">Signal</keyword>
<accession>A0A838CQQ7</accession>
<reference evidence="2 3" key="1">
    <citation type="journal article" date="2004" name="Extremophiles">
        <title>Halobacillus locisalis sp. nov., a halophilic bacterium isolated from a marine solar saltern of the Yellow Sea in Korea.</title>
        <authorList>
            <person name="Yoon J.H."/>
            <person name="Kang K.H."/>
            <person name="Oh T.K."/>
            <person name="Park Y.H."/>
        </authorList>
    </citation>
    <scope>NUCLEOTIDE SEQUENCE [LARGE SCALE GENOMIC DNA]</scope>
    <source>
        <strain evidence="2 3">KCTC 3788</strain>
    </source>
</reference>